<dbReference type="HOGENOM" id="CLU_1661954_0_0_1"/>
<reference evidence="3" key="2">
    <citation type="submission" date="2015-01" db="EMBL/GenBank/DDBJ databases">
        <title>Evolutionary Origins and Diversification of the Mycorrhizal Mutualists.</title>
        <authorList>
            <consortium name="DOE Joint Genome Institute"/>
            <consortium name="Mycorrhizal Genomics Consortium"/>
            <person name="Kohler A."/>
            <person name="Kuo A."/>
            <person name="Nagy L.G."/>
            <person name="Floudas D."/>
            <person name="Copeland A."/>
            <person name="Barry K.W."/>
            <person name="Cichocki N."/>
            <person name="Veneault-Fourrey C."/>
            <person name="LaButti K."/>
            <person name="Lindquist E.A."/>
            <person name="Lipzen A."/>
            <person name="Lundell T."/>
            <person name="Morin E."/>
            <person name="Murat C."/>
            <person name="Riley R."/>
            <person name="Ohm R."/>
            <person name="Sun H."/>
            <person name="Tunlid A."/>
            <person name="Henrissat B."/>
            <person name="Grigoriev I.V."/>
            <person name="Hibbett D.S."/>
            <person name="Martin F."/>
        </authorList>
    </citation>
    <scope>NUCLEOTIDE SEQUENCE [LARGE SCALE GENOMIC DNA]</scope>
    <source>
        <strain evidence="3">UH-Slu-Lm8-n1</strain>
    </source>
</reference>
<evidence type="ECO:0000256" key="1">
    <source>
        <dbReference type="SAM" id="MobiDB-lite"/>
    </source>
</evidence>
<accession>A0A0C9ZQJ6</accession>
<dbReference type="InParanoid" id="A0A0C9ZQJ6"/>
<evidence type="ECO:0000313" key="2">
    <source>
        <dbReference type="EMBL" id="KIK31566.1"/>
    </source>
</evidence>
<protein>
    <submittedName>
        <fullName evidence="2">Uncharacterized protein</fullName>
    </submittedName>
</protein>
<sequence>MSPIQTRGTRRESPFAINGDRPGHASLDDSDSPPRLGTSSIRAPTSPQTALSPTSESHRDNDDPTALRKSKAQSVCSASLNVTWTNQEVVPDKDLLLVVSPTRSASPVPTVKRVMIRREKTGTDWQSVFDVVKYGEEKRAAMVMREMGAETDDMMGPSP</sequence>
<feature type="region of interest" description="Disordered" evidence="1">
    <location>
        <begin position="1"/>
        <end position="72"/>
    </location>
</feature>
<gene>
    <name evidence="2" type="ORF">CY34DRAFT_19791</name>
</gene>
<dbReference type="OrthoDB" id="2691696at2759"/>
<proteinExistence type="predicted"/>
<dbReference type="Proteomes" id="UP000054485">
    <property type="component" value="Unassembled WGS sequence"/>
</dbReference>
<organism evidence="2 3">
    <name type="scientific">Suillus luteus UH-Slu-Lm8-n1</name>
    <dbReference type="NCBI Taxonomy" id="930992"/>
    <lineage>
        <taxon>Eukaryota</taxon>
        <taxon>Fungi</taxon>
        <taxon>Dikarya</taxon>
        <taxon>Basidiomycota</taxon>
        <taxon>Agaricomycotina</taxon>
        <taxon>Agaricomycetes</taxon>
        <taxon>Agaricomycetidae</taxon>
        <taxon>Boletales</taxon>
        <taxon>Suillineae</taxon>
        <taxon>Suillaceae</taxon>
        <taxon>Suillus</taxon>
    </lineage>
</organism>
<keyword evidence="3" id="KW-1185">Reference proteome</keyword>
<evidence type="ECO:0000313" key="3">
    <source>
        <dbReference type="Proteomes" id="UP000054485"/>
    </source>
</evidence>
<name>A0A0C9ZQJ6_9AGAM</name>
<feature type="compositionally biased region" description="Polar residues" evidence="1">
    <location>
        <begin position="37"/>
        <end position="55"/>
    </location>
</feature>
<reference evidence="2 3" key="1">
    <citation type="submission" date="2014-04" db="EMBL/GenBank/DDBJ databases">
        <authorList>
            <consortium name="DOE Joint Genome Institute"/>
            <person name="Kuo A."/>
            <person name="Ruytinx J."/>
            <person name="Rineau F."/>
            <person name="Colpaert J."/>
            <person name="Kohler A."/>
            <person name="Nagy L.G."/>
            <person name="Floudas D."/>
            <person name="Copeland A."/>
            <person name="Barry K.W."/>
            <person name="Cichocki N."/>
            <person name="Veneault-Fourrey C."/>
            <person name="LaButti K."/>
            <person name="Lindquist E.A."/>
            <person name="Lipzen A."/>
            <person name="Lundell T."/>
            <person name="Morin E."/>
            <person name="Murat C."/>
            <person name="Sun H."/>
            <person name="Tunlid A."/>
            <person name="Henrissat B."/>
            <person name="Grigoriev I.V."/>
            <person name="Hibbett D.S."/>
            <person name="Martin F."/>
            <person name="Nordberg H.P."/>
            <person name="Cantor M.N."/>
            <person name="Hua S.X."/>
        </authorList>
    </citation>
    <scope>NUCLEOTIDE SEQUENCE [LARGE SCALE GENOMIC DNA]</scope>
    <source>
        <strain evidence="2 3">UH-Slu-Lm8-n1</strain>
    </source>
</reference>
<dbReference type="AlphaFoldDB" id="A0A0C9ZQJ6"/>
<dbReference type="EMBL" id="KN836866">
    <property type="protein sequence ID" value="KIK31566.1"/>
    <property type="molecule type" value="Genomic_DNA"/>
</dbReference>
<feature type="compositionally biased region" description="Basic and acidic residues" evidence="1">
    <location>
        <begin position="56"/>
        <end position="66"/>
    </location>
</feature>